<evidence type="ECO:0000259" key="4">
    <source>
        <dbReference type="Pfam" id="PF22672"/>
    </source>
</evidence>
<sequence length="2266" mass="264812">MAPGITGTKKTAKEVLEEFGEQIQREAKKEALEHIRDLQEFVSHAKYNGIKTGVTNSCELDHNYESSVTTGHSNPCENRWDIRFSDIYEGQCTNKKIKGNDDDTTGACAPFRRLHVCDRNLEEIKPVDITNDKFLVDVLLAAKHEGQSIKTEYNEKNGDYKSGLCTILARSFADIGDIVRGKDLYLGNKKQNQTDREKERLQQNLRSIFAKIYGTLPEKKNSAYLKDGPNYYKLREHWWNANRQQIWNAIICDVPEDAKYLEQSDDPKSGSHQKKCRCYSGNVLTNFDYVPQYLRWFDEWSEEFCRLRRKKIEILEKICRGVNESGQPKYCSRNGCDCEQTINKIGHIRLGNGCTNCLFACNRYIDWINKKKDEFLKQKNKYDKVINGTYSQETGLSNNIINKYDNKFYEKLRNQYGSVDEFLNLLNKEKECLEKPQVKEEIKDINFSNVDDTFYRSKYCESCPQCGVVKNSDGTFRNRREEEPECKKEQPYKPSGGVQPTVIDVLSFGEEPDEIKKNIENFCVLLNSRNNPSLYEKWKCYYEKQNNEACILKNKNKSADQPMEIQKPFFDFFTYWVAHMLKDSVEWRTKVNRCLKNKEQLCINNCNRNCKCYEQWVELKKKEWEKIKEHYEKQKLPKGGHYVILERFLELEFIKGITNAYGEQKEVQRIAELLRNKTNEGPDDATQRKTIIDELLDHELEEAHECRENNPEEENCSKEPHDDLDDEDETHYNPCGKTDGTTVRAKQIAKKFQRDAKTQMKNNTRNDGTGRKGAHNSLVGDISKAYFKNGGQGSDLIGDKICNINTRYSNDDRTGNNRGPCTGKDKTRFDIGTTWETGGTVQMTETEAYMPPRRRHMCTSNLEKLHVDSVINNRNGGTPGDSLLGDILLAAKKEGDFIVEKLGGNDNSAICRSMKYSFADLGDIIRGRDMWDQEGGMKSVRGHLEKIFGTLHNTLPGIKVNDKYKGDEQKSPPYKKLREDWWEANRHQVWKAMKCAMKNGNIDKCNGIPLDDYIPQKLRWMTEWAEWYCKYQSKAYSELRKGCEDCRSWKCMKGDGECEKCKAACAKYTENIKKWEQQWIKMQIQYTPLYLQAKNDSTRMAFPGAGPDYKQVVDFLSKLHTQNSGNSIYESAAAYVHDTGNLDDCQKQDHFCEYKGGTPNGTENEKYAFRSKPYDHDIPCSCHERNKNDELCKMVKDLLKNNDGETTINGCNKKEDKDWTCKDADVETTHIGACMPPRRQSLCLHDLTVEKDMKDKHKLIYPFIRCVAKEIHFLWHKYKKHKIQDDKLKTGTIPEDFKRQMFYTFGDYRDILFDTDISAKSQHILKVQTNINNVFGNNKNGKERQEWWETNKNDIWQGILCALPHSDELKKKEEYKTPPEEFACRPQFLRWFTEWGDRFCIEQTKQLATLQKACQDYECNEENMDEKKKTCEKACKKYQEFINKWKPQYEKQSKKFTKDKEKTEYSKYPSTVNDIEKATDAHEYINRQLQKLCGNGNCKCMEKVSIQSQSKPQEQSKSFDGYDMPASFDKVPEGYENKCNCKPPENKETDSSVNCIDKSAFELKKEAQKSIKDVKKTLSGKTPQIIYEKMNNDSNRNDGTICKIKENGSEQNNICENNGNVFNDINEWECKNEKIKDAKQDICFPPRRKYMCTKPLQNLETKTCTSLNELLNVVLGTAAHEGKHIMDSWNTAKEPKKKTQICDAMKYSFADLGDLIRGRDIYKDDNKEIEDKLQEIFKNICNSNEGKHSIYNDNGDNKYTKLREAWWDTNRKEVWKAMTCSAPEEANIFKDKKNKITNEQERITLYHCGHDSDPPVDDYIPQPFRWMKEWSENYCNAQNNKLSLFGDCENCKKNNQKCKQTKHGSCKKCKKQCEEYNQFVEKWQKQYELLKKSYENIYKKVKENSSKASGETDRNEAHIKNFVEKLQKNCEIDQPKFIDSVDKYLDKGNYCKTVSFQKEASDYKNYAFEKPPKIYKESCECAENFEEVDQCPVDKKHCEKYGTYPCVEKYFNQKPLRWTNDFVKKDVNKYESVIVPPRRRKLCLASGSNYGGSINTKETLKEYIFHSASNEARYLWDIHKKKPQKALTAMKYSFADIGNVVKGDDMLDDIRARNITNIFKKKIIKHKSQTEQFDRVKWWKDNKEKVWNVMMCQYKGKDKTPNSCPKHDNIDKEHQFLRWFQEWTENFCTKRKELYEDVQKICASAECNTSNGSVDITQCIEACEKYKNYILSKEKEYEIQKKKYDTDFKNSQGNTKVHNFLIYNLP</sequence>
<evidence type="ECO:0000313" key="6">
    <source>
        <dbReference type="Proteomes" id="UP000030697"/>
    </source>
</evidence>
<evidence type="ECO:0000256" key="1">
    <source>
        <dbReference type="SAM" id="MobiDB-lite"/>
    </source>
</evidence>
<evidence type="ECO:0000259" key="2">
    <source>
        <dbReference type="Pfam" id="PF03011"/>
    </source>
</evidence>
<dbReference type="Gene3D" id="1.20.58.830">
    <property type="match status" value="5"/>
</dbReference>
<feature type="domain" description="Duffy-binding-like" evidence="2">
    <location>
        <begin position="572"/>
        <end position="713"/>
    </location>
</feature>
<dbReference type="Gene3D" id="1.20.58.1930">
    <property type="match status" value="1"/>
</dbReference>
<dbReference type="Proteomes" id="UP000030697">
    <property type="component" value="Unassembled WGS sequence"/>
</dbReference>
<protein>
    <submittedName>
        <fullName evidence="5">Uncharacterized protein</fullName>
    </submittedName>
</protein>
<dbReference type="EMBL" id="KE124486">
    <property type="protein sequence ID" value="EWC77615.1"/>
    <property type="molecule type" value="Genomic_DNA"/>
</dbReference>
<proteinExistence type="predicted"/>
<dbReference type="Pfam" id="PF03011">
    <property type="entry name" value="PFEMP"/>
    <property type="match status" value="1"/>
</dbReference>
<gene>
    <name evidence="5" type="ORF">C923_01691</name>
</gene>
<feature type="domain" description="Duffy-antigen binding" evidence="3">
    <location>
        <begin position="1641"/>
        <end position="1825"/>
    </location>
</feature>
<feature type="domain" description="Duffy-antigen binding" evidence="3">
    <location>
        <begin position="1232"/>
        <end position="1373"/>
    </location>
</feature>
<feature type="compositionally biased region" description="Basic and acidic residues" evidence="1">
    <location>
        <begin position="704"/>
        <end position="721"/>
    </location>
</feature>
<dbReference type="Gene3D" id="1.20.1310.20">
    <property type="entry name" value="Duffy-antigen binding domain"/>
    <property type="match status" value="5"/>
</dbReference>
<feature type="domain" description="Duffy-binding-like" evidence="4">
    <location>
        <begin position="299"/>
        <end position="458"/>
    </location>
</feature>
<dbReference type="SUPFAM" id="SSF140924">
    <property type="entry name" value="Duffy binding domain-like"/>
    <property type="match status" value="6"/>
</dbReference>
<feature type="domain" description="Duffy-antigen binding" evidence="3">
    <location>
        <begin position="2033"/>
        <end position="2180"/>
    </location>
</feature>
<feature type="region of interest" description="Disordered" evidence="1">
    <location>
        <begin position="704"/>
        <end position="740"/>
    </location>
</feature>
<dbReference type="GO" id="GO:0016020">
    <property type="term" value="C:membrane"/>
    <property type="evidence" value="ECO:0007669"/>
    <property type="project" value="InterPro"/>
</dbReference>
<feature type="region of interest" description="Disordered" evidence="1">
    <location>
        <begin position="752"/>
        <end position="776"/>
    </location>
</feature>
<feature type="domain" description="Duffy-antigen binding" evidence="3">
    <location>
        <begin position="848"/>
        <end position="1019"/>
    </location>
</feature>
<dbReference type="InterPro" id="IPR008602">
    <property type="entry name" value="Duffy-antigen-binding"/>
</dbReference>
<dbReference type="GO" id="GO:0046789">
    <property type="term" value="F:host cell surface receptor binding"/>
    <property type="evidence" value="ECO:0007669"/>
    <property type="project" value="InterPro"/>
</dbReference>
<reference evidence="5 6" key="1">
    <citation type="submission" date="2013-02" db="EMBL/GenBank/DDBJ databases">
        <title>The Genome Sequence of Plasmodium falciparum UGT5.1.</title>
        <authorList>
            <consortium name="The Broad Institute Genome Sequencing Platform"/>
            <consortium name="The Broad Institute Genome Sequencing Center for Infectious Disease"/>
            <person name="Neafsey D."/>
            <person name="Cheeseman I."/>
            <person name="Volkman S."/>
            <person name="Adams J."/>
            <person name="Walker B."/>
            <person name="Young S.K."/>
            <person name="Zeng Q."/>
            <person name="Gargeya S."/>
            <person name="Fitzgerald M."/>
            <person name="Haas B."/>
            <person name="Abouelleil A."/>
            <person name="Alvarado L."/>
            <person name="Arachchi H.M."/>
            <person name="Berlin A.M."/>
            <person name="Chapman S.B."/>
            <person name="Dewar J."/>
            <person name="Goldberg J."/>
            <person name="Griggs A."/>
            <person name="Gujja S."/>
            <person name="Hansen M."/>
            <person name="Howarth C."/>
            <person name="Imamovic A."/>
            <person name="Larimer J."/>
            <person name="McCowan C."/>
            <person name="Murphy C."/>
            <person name="Neiman D."/>
            <person name="Pearson M."/>
            <person name="Priest M."/>
            <person name="Roberts A."/>
            <person name="Saif S."/>
            <person name="Shea T."/>
            <person name="Sisk P."/>
            <person name="Sykes S."/>
            <person name="Wortman J."/>
            <person name="Nusbaum C."/>
            <person name="Birren B."/>
        </authorList>
    </citation>
    <scope>NUCLEOTIDE SEQUENCE [LARGE SCALE GENOMIC DNA]</scope>
    <source>
        <strain evidence="5 6">UGT5.1</strain>
    </source>
</reference>
<accession>W7JF72</accession>
<dbReference type="InterPro" id="IPR054595">
    <property type="entry name" value="DBL_C"/>
</dbReference>
<name>W7JF72_PLAFA</name>
<dbReference type="InterPro" id="IPR042202">
    <property type="entry name" value="Duffy-ag-bd_sf"/>
</dbReference>
<dbReference type="FunFam" id="1.20.58.830:FF:000021">
    <property type="entry name" value="Erythrocyte membrane protein 1, PfEMP1"/>
    <property type="match status" value="1"/>
</dbReference>
<dbReference type="Pfam" id="PF22672">
    <property type="entry name" value="DBL_C"/>
    <property type="match status" value="1"/>
</dbReference>
<evidence type="ECO:0000313" key="5">
    <source>
        <dbReference type="EMBL" id="EWC77615.1"/>
    </source>
</evidence>
<organism evidence="5 6">
    <name type="scientific">Plasmodium falciparum UGT5.1</name>
    <dbReference type="NCBI Taxonomy" id="1237627"/>
    <lineage>
        <taxon>Eukaryota</taxon>
        <taxon>Sar</taxon>
        <taxon>Alveolata</taxon>
        <taxon>Apicomplexa</taxon>
        <taxon>Aconoidasida</taxon>
        <taxon>Haemosporida</taxon>
        <taxon>Plasmodiidae</taxon>
        <taxon>Plasmodium</taxon>
        <taxon>Plasmodium (Laverania)</taxon>
    </lineage>
</organism>
<evidence type="ECO:0000259" key="3">
    <source>
        <dbReference type="Pfam" id="PF05424"/>
    </source>
</evidence>
<feature type="domain" description="Duffy-antigen binding" evidence="3">
    <location>
        <begin position="106"/>
        <end position="295"/>
    </location>
</feature>
<dbReference type="Pfam" id="PF05424">
    <property type="entry name" value="Duffy_binding"/>
    <property type="match status" value="5"/>
</dbReference>
<dbReference type="InterPro" id="IPR004258">
    <property type="entry name" value="DBL"/>
</dbReference>